<protein>
    <submittedName>
        <fullName evidence="1">Uncharacterized protein</fullName>
    </submittedName>
</protein>
<proteinExistence type="predicted"/>
<evidence type="ECO:0000313" key="1">
    <source>
        <dbReference type="EMBL" id="KAJ1350498.1"/>
    </source>
</evidence>
<keyword evidence="2" id="KW-1185">Reference proteome</keyword>
<comment type="caution">
    <text evidence="1">The sequence shown here is derived from an EMBL/GenBank/DDBJ whole genome shotgun (WGS) entry which is preliminary data.</text>
</comment>
<dbReference type="EMBL" id="JAHQIW010000875">
    <property type="protein sequence ID" value="KAJ1350498.1"/>
    <property type="molecule type" value="Genomic_DNA"/>
</dbReference>
<dbReference type="AlphaFoldDB" id="A0AAD5M4J8"/>
<gene>
    <name evidence="1" type="ORF">KIN20_006296</name>
</gene>
<organism evidence="1 2">
    <name type="scientific">Parelaphostrongylus tenuis</name>
    <name type="common">Meningeal worm</name>
    <dbReference type="NCBI Taxonomy" id="148309"/>
    <lineage>
        <taxon>Eukaryota</taxon>
        <taxon>Metazoa</taxon>
        <taxon>Ecdysozoa</taxon>
        <taxon>Nematoda</taxon>
        <taxon>Chromadorea</taxon>
        <taxon>Rhabditida</taxon>
        <taxon>Rhabditina</taxon>
        <taxon>Rhabditomorpha</taxon>
        <taxon>Strongyloidea</taxon>
        <taxon>Metastrongylidae</taxon>
        <taxon>Parelaphostrongylus</taxon>
    </lineage>
</organism>
<reference evidence="1" key="1">
    <citation type="submission" date="2021-06" db="EMBL/GenBank/DDBJ databases">
        <title>Parelaphostrongylus tenuis whole genome reference sequence.</title>
        <authorList>
            <person name="Garwood T.J."/>
            <person name="Larsen P.A."/>
            <person name="Fountain-Jones N.M."/>
            <person name="Garbe J.R."/>
            <person name="Macchietto M.G."/>
            <person name="Kania S.A."/>
            <person name="Gerhold R.W."/>
            <person name="Richards J.E."/>
            <person name="Wolf T.M."/>
        </authorList>
    </citation>
    <scope>NUCLEOTIDE SEQUENCE</scope>
    <source>
        <strain evidence="1">MNPRO001-30</strain>
        <tissue evidence="1">Meninges</tissue>
    </source>
</reference>
<name>A0AAD5M4J8_PARTN</name>
<sequence length="106" mass="12446">MLMFMSEIPRAVAAHPEKADYYLCLLLICLFETGLWPKGCGMMENVLLALPRGGDMKGHARRGLIPENRNRLERVTFEYTLRLKTGDRFEKDDREYQHCVRARHNY</sequence>
<dbReference type="Proteomes" id="UP001196413">
    <property type="component" value="Unassembled WGS sequence"/>
</dbReference>
<evidence type="ECO:0000313" key="2">
    <source>
        <dbReference type="Proteomes" id="UP001196413"/>
    </source>
</evidence>
<accession>A0AAD5M4J8</accession>